<dbReference type="SMART" id="SM00361">
    <property type="entry name" value="RRM_1"/>
    <property type="match status" value="1"/>
</dbReference>
<keyword evidence="4 8" id="KW-0508">mRNA splicing</keyword>
<dbReference type="GO" id="GO:0000380">
    <property type="term" value="P:alternative mRNA splicing, via spliceosome"/>
    <property type="evidence" value="ECO:0007669"/>
    <property type="project" value="TreeGrafter"/>
</dbReference>
<organism evidence="12 13">
    <name type="scientific">Dermatophagoides pteronyssinus</name>
    <name type="common">European house dust mite</name>
    <dbReference type="NCBI Taxonomy" id="6956"/>
    <lineage>
        <taxon>Eukaryota</taxon>
        <taxon>Metazoa</taxon>
        <taxon>Ecdysozoa</taxon>
        <taxon>Arthropoda</taxon>
        <taxon>Chelicerata</taxon>
        <taxon>Arachnida</taxon>
        <taxon>Acari</taxon>
        <taxon>Acariformes</taxon>
        <taxon>Sarcoptiformes</taxon>
        <taxon>Astigmata</taxon>
        <taxon>Psoroptidia</taxon>
        <taxon>Analgoidea</taxon>
        <taxon>Pyroglyphidae</taxon>
        <taxon>Dermatophagoidinae</taxon>
        <taxon>Dermatophagoides</taxon>
    </lineage>
</organism>
<dbReference type="InterPro" id="IPR000467">
    <property type="entry name" value="G_patch_dom"/>
</dbReference>
<evidence type="ECO:0000256" key="9">
    <source>
        <dbReference type="SAM" id="MobiDB-lite"/>
    </source>
</evidence>
<dbReference type="CDD" id="cd12647">
    <property type="entry name" value="RRM_UHM_SPF45"/>
    <property type="match status" value="1"/>
</dbReference>
<evidence type="ECO:0000256" key="5">
    <source>
        <dbReference type="ARBA" id="ARBA00023242"/>
    </source>
</evidence>
<dbReference type="Gene3D" id="3.30.70.330">
    <property type="match status" value="1"/>
</dbReference>
<dbReference type="Pfam" id="PF01585">
    <property type="entry name" value="G-patch"/>
    <property type="match status" value="1"/>
</dbReference>
<dbReference type="Proteomes" id="UP000515146">
    <property type="component" value="Unplaced"/>
</dbReference>
<keyword evidence="8" id="KW-0747">Spliceosome</keyword>
<dbReference type="OrthoDB" id="5411533at2759"/>
<evidence type="ECO:0000256" key="8">
    <source>
        <dbReference type="PIRNR" id="PIRNR031066"/>
    </source>
</evidence>
<keyword evidence="3 8" id="KW-0694">RNA-binding</keyword>
<evidence type="ECO:0000259" key="11">
    <source>
        <dbReference type="PROSITE" id="PS50174"/>
    </source>
</evidence>
<dbReference type="FunCoup" id="A0A6P6YGT9">
    <property type="interactions" value="1312"/>
</dbReference>
<reference evidence="13" key="1">
    <citation type="submission" date="2025-08" db="UniProtKB">
        <authorList>
            <consortium name="RefSeq"/>
        </authorList>
    </citation>
    <scope>IDENTIFICATION</scope>
    <source>
        <strain evidence="13">Airmid</strain>
    </source>
</reference>
<name>A0A6P6YGT9_DERPT</name>
<accession>A0A6P6YGT9</accession>
<evidence type="ECO:0000256" key="3">
    <source>
        <dbReference type="ARBA" id="ARBA00022884"/>
    </source>
</evidence>
<proteinExistence type="predicted"/>
<dbReference type="AlphaFoldDB" id="A0A6P6YGT9"/>
<comment type="subcellular location">
    <subcellularLocation>
        <location evidence="1 8">Nucleus</location>
    </subcellularLocation>
</comment>
<dbReference type="InParanoid" id="A0A6P6YGT9"/>
<dbReference type="SMART" id="SM00443">
    <property type="entry name" value="G_patch"/>
    <property type="match status" value="1"/>
</dbReference>
<dbReference type="InterPro" id="IPR012677">
    <property type="entry name" value="Nucleotide-bd_a/b_plait_sf"/>
</dbReference>
<dbReference type="InterPro" id="IPR034653">
    <property type="entry name" value="SPF45_RRM"/>
</dbReference>
<feature type="compositionally biased region" description="Low complexity" evidence="9">
    <location>
        <begin position="177"/>
        <end position="186"/>
    </location>
</feature>
<dbReference type="InterPro" id="IPR035979">
    <property type="entry name" value="RBD_domain_sf"/>
</dbReference>
<dbReference type="GO" id="GO:0071011">
    <property type="term" value="C:precatalytic spliceosome"/>
    <property type="evidence" value="ECO:0007669"/>
    <property type="project" value="TreeGrafter"/>
</dbReference>
<dbReference type="Pfam" id="PF00076">
    <property type="entry name" value="RRM_1"/>
    <property type="match status" value="1"/>
</dbReference>
<keyword evidence="5 8" id="KW-0539">Nucleus</keyword>
<evidence type="ECO:0000313" key="12">
    <source>
        <dbReference type="Proteomes" id="UP000515146"/>
    </source>
</evidence>
<protein>
    <recommendedName>
        <fullName evidence="7 8">Splicing factor 45</fullName>
    </recommendedName>
    <alternativeName>
        <fullName evidence="8">RNA-binding motif protein 17</fullName>
    </alternativeName>
</protein>
<evidence type="ECO:0000256" key="1">
    <source>
        <dbReference type="ARBA" id="ARBA00004123"/>
    </source>
</evidence>
<dbReference type="InterPro" id="IPR040052">
    <property type="entry name" value="RBM17"/>
</dbReference>
<keyword evidence="12" id="KW-1185">Reference proteome</keyword>
<sequence>MSLYDDIITLNDESTGKTSSIKLLQDHLQLKRTTAKNNYKQNQSSLYGGYHSRNLLSSKVDEIPPPPVIDQMNMTKQGASLLGGDWDPKDEYDPRWPNDYEKLIKERKEQDKKASKAQIIATRSLGLDYDDDEDDDDDEYENKNSHNRSTSDSKQSKTLAAFAPPPSLLENVEKVTKTSSTSNQKTSKGFEVSSVAAKIMAKMGYKQGQGLGKEEQGINKALQVEKTSKTQGKIICEDEKMKMDDLPIAEKLKNPSKVVLLRNMVGPGEVDSELEPETKEECSKYGEVIKCQIFEKKDYENEEDAVKIFIEFAHVDSAIKALVDLNGRYFGGRIVKASFYELDRFRKGNIL</sequence>
<dbReference type="SUPFAM" id="SSF54928">
    <property type="entry name" value="RNA-binding domain, RBD"/>
    <property type="match status" value="1"/>
</dbReference>
<evidence type="ECO:0000256" key="2">
    <source>
        <dbReference type="ARBA" id="ARBA00022664"/>
    </source>
</evidence>
<feature type="compositionally biased region" description="Basic and acidic residues" evidence="9">
    <location>
        <begin position="141"/>
        <end position="155"/>
    </location>
</feature>
<evidence type="ECO:0000259" key="10">
    <source>
        <dbReference type="PROSITE" id="PS50102"/>
    </source>
</evidence>
<dbReference type="GO" id="GO:0005654">
    <property type="term" value="C:nucleoplasm"/>
    <property type="evidence" value="ECO:0007669"/>
    <property type="project" value="UniProtKB-UniRule"/>
</dbReference>
<comment type="subunit">
    <text evidence="8">Associates with the spliceosome.</text>
</comment>
<dbReference type="FunFam" id="3.30.70.330:FF:000079">
    <property type="entry name" value="Putative splicing factor 45"/>
    <property type="match status" value="1"/>
</dbReference>
<evidence type="ECO:0000256" key="4">
    <source>
        <dbReference type="ARBA" id="ARBA00023187"/>
    </source>
</evidence>
<feature type="domain" description="G-patch" evidence="11">
    <location>
        <begin position="192"/>
        <end position="232"/>
    </location>
</feature>
<dbReference type="GO" id="GO:0045292">
    <property type="term" value="P:mRNA cis splicing, via spliceosome"/>
    <property type="evidence" value="ECO:0007669"/>
    <property type="project" value="UniProtKB-UniRule"/>
</dbReference>
<dbReference type="PANTHER" id="PTHR13288:SF8">
    <property type="entry name" value="SPLICING FACTOR 45"/>
    <property type="match status" value="1"/>
</dbReference>
<dbReference type="InterPro" id="IPR000504">
    <property type="entry name" value="RRM_dom"/>
</dbReference>
<dbReference type="KEGG" id="dpte:113797791"/>
<dbReference type="GO" id="GO:0003723">
    <property type="term" value="F:RNA binding"/>
    <property type="evidence" value="ECO:0007669"/>
    <property type="project" value="UniProtKB-UniRule"/>
</dbReference>
<evidence type="ECO:0000256" key="6">
    <source>
        <dbReference type="ARBA" id="ARBA00065586"/>
    </source>
</evidence>
<feature type="region of interest" description="Disordered" evidence="9">
    <location>
        <begin position="127"/>
        <end position="186"/>
    </location>
</feature>
<dbReference type="RefSeq" id="XP_027204029.1">
    <property type="nucleotide sequence ID" value="XM_027348228.1"/>
</dbReference>
<feature type="domain" description="RRM" evidence="10">
    <location>
        <begin position="257"/>
        <end position="342"/>
    </location>
</feature>
<dbReference type="OMA" id="GFGQRQN"/>
<dbReference type="PIRSF" id="PIRSF031066">
    <property type="entry name" value="Splicing_factor_SPF45"/>
    <property type="match status" value="1"/>
</dbReference>
<dbReference type="PANTHER" id="PTHR13288">
    <property type="entry name" value="SPLICING FACTOR 45 SPF45"/>
    <property type="match status" value="1"/>
</dbReference>
<dbReference type="PROSITE" id="PS50102">
    <property type="entry name" value="RRM"/>
    <property type="match status" value="1"/>
</dbReference>
<keyword evidence="2 8" id="KW-0507">mRNA processing</keyword>
<dbReference type="InterPro" id="IPR003954">
    <property type="entry name" value="RRM_euk-type"/>
</dbReference>
<evidence type="ECO:0000313" key="13">
    <source>
        <dbReference type="RefSeq" id="XP_027204029.1"/>
    </source>
</evidence>
<dbReference type="SMART" id="SM00360">
    <property type="entry name" value="RRM"/>
    <property type="match status" value="1"/>
</dbReference>
<dbReference type="PROSITE" id="PS50174">
    <property type="entry name" value="G_PATCH"/>
    <property type="match status" value="1"/>
</dbReference>
<gene>
    <name evidence="13" type="primary">LOC113797791</name>
</gene>
<comment type="function">
    <text evidence="8">Splice factor that binds to the single-stranded 3'AG at the exon/intron border and promotes its utilization in the second catalytic step. Involved in the regulation of alternative splicing and the utilization of cryptic splice sites.</text>
</comment>
<comment type="subunit">
    <text evidence="6">Binds SXL. Associates with the spliceosome. Interacts with SF3B1, SF1 and U2AF2.</text>
</comment>
<evidence type="ECO:0000256" key="7">
    <source>
        <dbReference type="ARBA" id="ARBA00074919"/>
    </source>
</evidence>
<feature type="compositionally biased region" description="Acidic residues" evidence="9">
    <location>
        <begin position="128"/>
        <end position="140"/>
    </location>
</feature>